<dbReference type="OrthoDB" id="5465095at2"/>
<evidence type="ECO:0000256" key="10">
    <source>
        <dbReference type="SAM" id="Phobius"/>
    </source>
</evidence>
<organism evidence="12 13">
    <name type="scientific">Allobacillus salarius</name>
    <dbReference type="NCBI Taxonomy" id="1955272"/>
    <lineage>
        <taxon>Bacteria</taxon>
        <taxon>Bacillati</taxon>
        <taxon>Bacillota</taxon>
        <taxon>Bacilli</taxon>
        <taxon>Bacillales</taxon>
        <taxon>Bacillaceae</taxon>
        <taxon>Allobacillus</taxon>
    </lineage>
</organism>
<dbReference type="InterPro" id="IPR007387">
    <property type="entry name" value="TRAP_DctQ"/>
</dbReference>
<comment type="caution">
    <text evidence="12">The sequence shown here is derived from an EMBL/GenBank/DDBJ whole genome shotgun (WGS) entry which is preliminary data.</text>
</comment>
<evidence type="ECO:0000256" key="1">
    <source>
        <dbReference type="ARBA" id="ARBA00004429"/>
    </source>
</evidence>
<dbReference type="RefSeq" id="WP_144087990.1">
    <property type="nucleotide sequence ID" value="NZ_VMHE01000003.1"/>
</dbReference>
<evidence type="ECO:0000256" key="8">
    <source>
        <dbReference type="ARBA" id="ARBA00038436"/>
    </source>
</evidence>
<evidence type="ECO:0000256" key="9">
    <source>
        <dbReference type="SAM" id="MobiDB-lite"/>
    </source>
</evidence>
<proteinExistence type="inferred from homology"/>
<dbReference type="AlphaFoldDB" id="A0A556PR08"/>
<evidence type="ECO:0000313" key="13">
    <source>
        <dbReference type="Proteomes" id="UP000316425"/>
    </source>
</evidence>
<feature type="compositionally biased region" description="Basic and acidic residues" evidence="9">
    <location>
        <begin position="181"/>
        <end position="190"/>
    </location>
</feature>
<keyword evidence="3" id="KW-1003">Cell membrane</keyword>
<gene>
    <name evidence="12" type="ORF">FPQ13_03805</name>
</gene>
<keyword evidence="4" id="KW-0997">Cell inner membrane</keyword>
<keyword evidence="13" id="KW-1185">Reference proteome</keyword>
<dbReference type="GO" id="GO:0005886">
    <property type="term" value="C:plasma membrane"/>
    <property type="evidence" value="ECO:0007669"/>
    <property type="project" value="UniProtKB-SubCell"/>
</dbReference>
<dbReference type="Proteomes" id="UP000316425">
    <property type="component" value="Unassembled WGS sequence"/>
</dbReference>
<dbReference type="EMBL" id="VMHE01000003">
    <property type="protein sequence ID" value="TSJ66829.1"/>
    <property type="molecule type" value="Genomic_DNA"/>
</dbReference>
<evidence type="ECO:0000256" key="6">
    <source>
        <dbReference type="ARBA" id="ARBA00022989"/>
    </source>
</evidence>
<dbReference type="InterPro" id="IPR055348">
    <property type="entry name" value="DctQ"/>
</dbReference>
<feature type="compositionally biased region" description="Basic and acidic residues" evidence="9">
    <location>
        <begin position="200"/>
        <end position="210"/>
    </location>
</feature>
<keyword evidence="5 10" id="KW-0812">Transmembrane</keyword>
<sequence length="224" mass="25810">MNWLRKIDRIQAKVEGWMISYALIAITLVLLGNVIARSVFNNSWTFAEEVGQFLIILITFVGLSFCARWGRHLKMTAIVEFLPYKVRKALVIFVTIFTSILLFYLSYLSVQYVSILMETGRTTPALQVPYYLVSIFIPLGFFFAGIQYAMEAVLNIRNKELIDGTQDPILKEIRRRRERGDNSFVHRSEVSETAPSETADNEKREKDVELQRQNPGLHQGGRKK</sequence>
<reference evidence="12 13" key="1">
    <citation type="submission" date="2019-07" db="EMBL/GenBank/DDBJ databases">
        <title>Allobacillus sp. nov. SKP isolated from shrimp paste of Euphausiacea.</title>
        <authorList>
            <person name="Kanchanasin P."/>
            <person name="Tanasupawat S."/>
            <person name="Shi W."/>
            <person name="Wu L."/>
            <person name="Ma J."/>
        </authorList>
    </citation>
    <scope>NUCLEOTIDE SEQUENCE [LARGE SCALE GENOMIC DNA]</scope>
    <source>
        <strain evidence="12 13">SKP4-8</strain>
    </source>
</reference>
<feature type="transmembrane region" description="Helical" evidence="10">
    <location>
        <begin position="52"/>
        <end position="70"/>
    </location>
</feature>
<dbReference type="PANTHER" id="PTHR35011">
    <property type="entry name" value="2,3-DIKETO-L-GULONATE TRAP TRANSPORTER SMALL PERMEASE PROTEIN YIAM"/>
    <property type="match status" value="1"/>
</dbReference>
<comment type="subcellular location">
    <subcellularLocation>
        <location evidence="1">Cell inner membrane</location>
        <topology evidence="1">Multi-pass membrane protein</topology>
    </subcellularLocation>
</comment>
<name>A0A556PR08_9BACI</name>
<keyword evidence="7 10" id="KW-0472">Membrane</keyword>
<dbReference type="Pfam" id="PF04290">
    <property type="entry name" value="DctQ"/>
    <property type="match status" value="1"/>
</dbReference>
<feature type="transmembrane region" description="Helical" evidence="10">
    <location>
        <begin position="130"/>
        <end position="150"/>
    </location>
</feature>
<evidence type="ECO:0000313" key="12">
    <source>
        <dbReference type="EMBL" id="TSJ66829.1"/>
    </source>
</evidence>
<evidence type="ECO:0000256" key="7">
    <source>
        <dbReference type="ARBA" id="ARBA00023136"/>
    </source>
</evidence>
<feature type="region of interest" description="Disordered" evidence="9">
    <location>
        <begin position="181"/>
        <end position="224"/>
    </location>
</feature>
<keyword evidence="2" id="KW-0813">Transport</keyword>
<evidence type="ECO:0000256" key="2">
    <source>
        <dbReference type="ARBA" id="ARBA00022448"/>
    </source>
</evidence>
<evidence type="ECO:0000256" key="3">
    <source>
        <dbReference type="ARBA" id="ARBA00022475"/>
    </source>
</evidence>
<evidence type="ECO:0000259" key="11">
    <source>
        <dbReference type="Pfam" id="PF04290"/>
    </source>
</evidence>
<accession>A0A556PR08</accession>
<protein>
    <submittedName>
        <fullName evidence="12">TRAP transporter small permease subunit</fullName>
    </submittedName>
</protein>
<feature type="transmembrane region" description="Helical" evidence="10">
    <location>
        <begin position="90"/>
        <end position="110"/>
    </location>
</feature>
<evidence type="ECO:0000256" key="4">
    <source>
        <dbReference type="ARBA" id="ARBA00022519"/>
    </source>
</evidence>
<comment type="similarity">
    <text evidence="8">Belongs to the TRAP transporter small permease family.</text>
</comment>
<feature type="transmembrane region" description="Helical" evidence="10">
    <location>
        <begin position="21"/>
        <end position="40"/>
    </location>
</feature>
<feature type="domain" description="Tripartite ATP-independent periplasmic transporters DctQ component" evidence="11">
    <location>
        <begin position="26"/>
        <end position="157"/>
    </location>
</feature>
<evidence type="ECO:0000256" key="5">
    <source>
        <dbReference type="ARBA" id="ARBA00022692"/>
    </source>
</evidence>
<keyword evidence="6 10" id="KW-1133">Transmembrane helix</keyword>